<comment type="similarity">
    <text evidence="2">Belongs to the phosphohexose mutase family.</text>
</comment>
<comment type="cofactor">
    <cofactor evidence="1">
        <name>Mg(2+)</name>
        <dbReference type="ChEBI" id="CHEBI:18420"/>
    </cofactor>
</comment>
<dbReference type="EC" id="5.4.2.8" evidence="11"/>
<dbReference type="InterPro" id="IPR005845">
    <property type="entry name" value="A-D-PHexomutase_a/b/a-II"/>
</dbReference>
<keyword evidence="6 11" id="KW-0413">Isomerase</keyword>
<dbReference type="NCBIfam" id="NF007088">
    <property type="entry name" value="PRK09542.1"/>
    <property type="match status" value="1"/>
</dbReference>
<dbReference type="eggNOG" id="COG1109">
    <property type="taxonomic scope" value="Bacteria"/>
</dbReference>
<dbReference type="PANTHER" id="PTHR43771:SF1">
    <property type="entry name" value="PHOSPHOMANNOMUTASE"/>
    <property type="match status" value="1"/>
</dbReference>
<feature type="domain" description="Alpha-D-phosphohexomutase alpha/beta/alpha" evidence="9">
    <location>
        <begin position="169"/>
        <end position="274"/>
    </location>
</feature>
<dbReference type="PRINTS" id="PR00509">
    <property type="entry name" value="PGMPMM"/>
</dbReference>
<feature type="domain" description="Alpha-D-phosphohexomutase alpha/beta/alpha" evidence="10">
    <location>
        <begin position="289"/>
        <end position="392"/>
    </location>
</feature>
<evidence type="ECO:0000256" key="1">
    <source>
        <dbReference type="ARBA" id="ARBA00001946"/>
    </source>
</evidence>
<dbReference type="InterPro" id="IPR005844">
    <property type="entry name" value="A-D-PHexomutase_a/b/a-I"/>
</dbReference>
<evidence type="ECO:0000256" key="5">
    <source>
        <dbReference type="ARBA" id="ARBA00022842"/>
    </source>
</evidence>
<dbReference type="Pfam" id="PF02880">
    <property type="entry name" value="PGM_PMM_III"/>
    <property type="match status" value="1"/>
</dbReference>
<evidence type="ECO:0000256" key="2">
    <source>
        <dbReference type="ARBA" id="ARBA00010231"/>
    </source>
</evidence>
<dbReference type="SUPFAM" id="SSF53738">
    <property type="entry name" value="Phosphoglucomutase, first 3 domains"/>
    <property type="match status" value="3"/>
</dbReference>
<keyword evidence="5" id="KW-0460">Magnesium</keyword>
<dbReference type="Pfam" id="PF02879">
    <property type="entry name" value="PGM_PMM_II"/>
    <property type="match status" value="1"/>
</dbReference>
<dbReference type="Pfam" id="PF00408">
    <property type="entry name" value="PGM_PMM_IV"/>
    <property type="match status" value="1"/>
</dbReference>
<dbReference type="Gene3D" id="3.30.310.50">
    <property type="entry name" value="Alpha-D-phosphohexomutase, C-terminal domain"/>
    <property type="match status" value="1"/>
</dbReference>
<dbReference type="EMBL" id="CP001821">
    <property type="protein sequence ID" value="ACZ31557.1"/>
    <property type="molecule type" value="Genomic_DNA"/>
</dbReference>
<dbReference type="GO" id="GO:0046872">
    <property type="term" value="F:metal ion binding"/>
    <property type="evidence" value="ECO:0007669"/>
    <property type="project" value="UniProtKB-KW"/>
</dbReference>
<dbReference type="InterPro" id="IPR036900">
    <property type="entry name" value="A-D-PHexomutase_C_sf"/>
</dbReference>
<keyword evidence="4" id="KW-0479">Metal-binding</keyword>
<dbReference type="CDD" id="cd03089">
    <property type="entry name" value="PMM_PGM"/>
    <property type="match status" value="1"/>
</dbReference>
<dbReference type="PANTHER" id="PTHR43771">
    <property type="entry name" value="PHOSPHOMANNOMUTASE"/>
    <property type="match status" value="1"/>
</dbReference>
<accession>D1BWY9</accession>
<evidence type="ECO:0000256" key="4">
    <source>
        <dbReference type="ARBA" id="ARBA00022723"/>
    </source>
</evidence>
<dbReference type="STRING" id="446471.Xcel_2542"/>
<evidence type="ECO:0000259" key="8">
    <source>
        <dbReference type="Pfam" id="PF02878"/>
    </source>
</evidence>
<dbReference type="SUPFAM" id="SSF55957">
    <property type="entry name" value="Phosphoglucomutase, C-terminal domain"/>
    <property type="match status" value="1"/>
</dbReference>
<evidence type="ECO:0000259" key="9">
    <source>
        <dbReference type="Pfam" id="PF02879"/>
    </source>
</evidence>
<evidence type="ECO:0000259" key="10">
    <source>
        <dbReference type="Pfam" id="PF02880"/>
    </source>
</evidence>
<evidence type="ECO:0000259" key="7">
    <source>
        <dbReference type="Pfam" id="PF00408"/>
    </source>
</evidence>
<protein>
    <submittedName>
        <fullName evidence="11">Phosphomannomutase</fullName>
        <ecNumber evidence="11">5.4.2.8</ecNumber>
    </submittedName>
</protein>
<dbReference type="KEGG" id="xce:Xcel_2542"/>
<dbReference type="Pfam" id="PF02878">
    <property type="entry name" value="PGM_PMM_I"/>
    <property type="match status" value="1"/>
</dbReference>
<keyword evidence="12" id="KW-1185">Reference proteome</keyword>
<feature type="domain" description="Alpha-D-phosphohexomutase C-terminal" evidence="7">
    <location>
        <begin position="397"/>
        <end position="475"/>
    </location>
</feature>
<feature type="domain" description="Alpha-D-phosphohexomutase alpha/beta/alpha" evidence="8">
    <location>
        <begin position="9"/>
        <end position="134"/>
    </location>
</feature>
<dbReference type="Gene3D" id="3.40.120.10">
    <property type="entry name" value="Alpha-D-Glucose-1,6-Bisphosphate, subunit A, domain 3"/>
    <property type="match status" value="3"/>
</dbReference>
<reference evidence="11 12" key="2">
    <citation type="journal article" date="2010" name="Stand. Genomic Sci.">
        <title>Complete genome sequence of Xylanimonas cellulosilytica type strain (XIL07).</title>
        <authorList>
            <person name="Foster B."/>
            <person name="Pukall R."/>
            <person name="Abt B."/>
            <person name="Nolan M."/>
            <person name="Glavina Del Rio T."/>
            <person name="Chen F."/>
            <person name="Lucas S."/>
            <person name="Tice H."/>
            <person name="Pitluck S."/>
            <person name="Cheng J.-F."/>
            <person name="Chertkov O."/>
            <person name="Brettin T."/>
            <person name="Han C."/>
            <person name="Detter J.C."/>
            <person name="Bruce D."/>
            <person name="Goodwin L."/>
            <person name="Ivanova N."/>
            <person name="Mavromatis K."/>
            <person name="Pati A."/>
            <person name="Mikhailova N."/>
            <person name="Chen A."/>
            <person name="Palaniappan K."/>
            <person name="Land M."/>
            <person name="Hauser L."/>
            <person name="Chang Y.-J."/>
            <person name="Jeffries C.D."/>
            <person name="Chain P."/>
            <person name="Rohde M."/>
            <person name="Goeker M."/>
            <person name="Bristow J."/>
            <person name="Eisen J.A."/>
            <person name="Markowitz V."/>
            <person name="Hugenholtz P."/>
            <person name="Kyrpides N.C."/>
            <person name="Klenk H.-P."/>
            <person name="Lapidus A."/>
        </authorList>
    </citation>
    <scope>NUCLEOTIDE SEQUENCE [LARGE SCALE GENOMIC DNA]</scope>
    <source>
        <strain evidence="12">DSM 15894 / CECT 5975 / LMG 20990 / XIL07</strain>
    </source>
</reference>
<name>D1BWY9_XYLCX</name>
<evidence type="ECO:0000256" key="6">
    <source>
        <dbReference type="ARBA" id="ARBA00023235"/>
    </source>
</evidence>
<dbReference type="RefSeq" id="WP_012879299.1">
    <property type="nucleotide sequence ID" value="NC_013530.1"/>
</dbReference>
<dbReference type="Proteomes" id="UP000002255">
    <property type="component" value="Chromosome"/>
</dbReference>
<proteinExistence type="inferred from homology"/>
<dbReference type="OrthoDB" id="9803322at2"/>
<dbReference type="HOGENOM" id="CLU_016950_9_2_11"/>
<evidence type="ECO:0000313" key="11">
    <source>
        <dbReference type="EMBL" id="ACZ31557.1"/>
    </source>
</evidence>
<dbReference type="GO" id="GO:0004615">
    <property type="term" value="F:phosphomannomutase activity"/>
    <property type="evidence" value="ECO:0007669"/>
    <property type="project" value="UniProtKB-EC"/>
</dbReference>
<evidence type="ECO:0000313" key="12">
    <source>
        <dbReference type="Proteomes" id="UP000002255"/>
    </source>
</evidence>
<reference evidence="12" key="1">
    <citation type="submission" date="2009-11" db="EMBL/GenBank/DDBJ databases">
        <title>The complete chromosome of Xylanimonas cellulosilytica DSM 15894.</title>
        <authorList>
            <consortium name="US DOE Joint Genome Institute (JGI-PGF)"/>
            <person name="Lucas S."/>
            <person name="Copeland A."/>
            <person name="Lapidus A."/>
            <person name="Glavina del Rio T."/>
            <person name="Dalin E."/>
            <person name="Tice H."/>
            <person name="Bruce D."/>
            <person name="Goodwin L."/>
            <person name="Pitluck S."/>
            <person name="Kyrpides N."/>
            <person name="Mavromatis K."/>
            <person name="Ivanova N."/>
            <person name="Mikhailova N."/>
            <person name="Foster B."/>
            <person name="Clum A."/>
            <person name="Brettin T."/>
            <person name="Detter J.C."/>
            <person name="Han C."/>
            <person name="Larimer F."/>
            <person name="Land M."/>
            <person name="Hauser L."/>
            <person name="Markowitz V."/>
            <person name="Cheng J.F."/>
            <person name="Hugenholtz P."/>
            <person name="Woyke T."/>
            <person name="Wu D."/>
            <person name="Gehrich-Schroeter G."/>
            <person name="Schneider S."/>
            <person name="Pukall S.R."/>
            <person name="Klenk H.P."/>
            <person name="Eisen J.A."/>
        </authorList>
    </citation>
    <scope>NUCLEOTIDE SEQUENCE [LARGE SCALE GENOMIC DNA]</scope>
    <source>
        <strain evidence="12">DSM 15894 / CECT 5975 / LMG 20990 / XIL07</strain>
    </source>
</reference>
<sequence length="488" mass="51644">MTVDLTTIIKAYDVRGTVPDPFSPAVAEAVGAAFARVVVLPDRADDGDAAARPEVVIGNDMRDSGPELVEAFARGLTAAGVDVVLIGLCSTDGLYYASGVRHAPGAMFTASHNPAEYNGIKLCRPGARPVGEATGLAEVRAAAQRFLDSGLPDPVAEPGTVQEMDLLGDYAAFLRSLVDLSGIRPLKVVVDAGNGMGGHTVPAVLGTAAGLPALPLEIVPLYFELDGTFPNHEANPLEPENLRDLQAAVVEHGADLGLAFDGDADRCFVVDEAGRAVTPSAVTALVGLRELAKEQAAGREATIIHNLITSQAVPELLQAAGATTVRTRVGHSFIKAQMADHGAVFGGEHSAHYYFRDFWFADTGMLAAMHVLAALGEQPHPMSALSEMYEPYVASGEINSRVDDVPAARARVLDAYLEAYPDVVLDDLDGATVSHWDATPRWWFNLRASNTEPLLRLNVEAADADIMEKVRDDVLSLVRAARGEGELA</sequence>
<dbReference type="AlphaFoldDB" id="D1BWY9"/>
<dbReference type="InterPro" id="IPR005841">
    <property type="entry name" value="Alpha-D-phosphohexomutase_SF"/>
</dbReference>
<organism evidence="11 12">
    <name type="scientific">Xylanimonas cellulosilytica (strain DSM 15894 / JCM 12276 / CECT 5975 / KCTC 9989 / LMG 20990 / NBRC 107835 / XIL07)</name>
    <dbReference type="NCBI Taxonomy" id="446471"/>
    <lineage>
        <taxon>Bacteria</taxon>
        <taxon>Bacillati</taxon>
        <taxon>Actinomycetota</taxon>
        <taxon>Actinomycetes</taxon>
        <taxon>Micrococcales</taxon>
        <taxon>Promicromonosporaceae</taxon>
        <taxon>Xylanimonas</taxon>
    </lineage>
</organism>
<keyword evidence="3" id="KW-0597">Phosphoprotein</keyword>
<evidence type="ECO:0000256" key="3">
    <source>
        <dbReference type="ARBA" id="ARBA00022553"/>
    </source>
</evidence>
<dbReference type="InterPro" id="IPR016055">
    <property type="entry name" value="A-D-PHexomutase_a/b/a-I/II/III"/>
</dbReference>
<dbReference type="GO" id="GO:0005975">
    <property type="term" value="P:carbohydrate metabolic process"/>
    <property type="evidence" value="ECO:0007669"/>
    <property type="project" value="InterPro"/>
</dbReference>
<gene>
    <name evidence="11" type="ordered locus">Xcel_2542</name>
</gene>
<dbReference type="InterPro" id="IPR005843">
    <property type="entry name" value="A-D-PHexomutase_C"/>
</dbReference>
<dbReference type="InterPro" id="IPR005846">
    <property type="entry name" value="A-D-PHexomutase_a/b/a-III"/>
</dbReference>